<feature type="region of interest" description="Disordered" evidence="1">
    <location>
        <begin position="251"/>
        <end position="306"/>
    </location>
</feature>
<dbReference type="PATRIC" id="fig|36816.3.peg.3993"/>
<evidence type="ECO:0000256" key="1">
    <source>
        <dbReference type="SAM" id="MobiDB-lite"/>
    </source>
</evidence>
<feature type="compositionally biased region" description="Basic and acidic residues" evidence="1">
    <location>
        <begin position="277"/>
        <end position="288"/>
    </location>
</feature>
<organism evidence="2 3">
    <name type="scientific">Streptomyces caelestis</name>
    <dbReference type="NCBI Taxonomy" id="36816"/>
    <lineage>
        <taxon>Bacteria</taxon>
        <taxon>Bacillati</taxon>
        <taxon>Actinomycetota</taxon>
        <taxon>Actinomycetes</taxon>
        <taxon>Kitasatosporales</taxon>
        <taxon>Streptomycetaceae</taxon>
        <taxon>Streptomyces</taxon>
    </lineage>
</organism>
<evidence type="ECO:0000313" key="3">
    <source>
        <dbReference type="Proteomes" id="UP000037773"/>
    </source>
</evidence>
<sequence length="306" mass="33893">MPVRHVDAHDTTATAERPVAARDAWVGPGRAAREPGLKETEFDLAVQLGRIRVLPGDDGGGRRVDRAEIDRLRAGPGFPEALRRSAQAVGTTEGAALIDVTKTRFTRLARLGLLVPVRFHLNRYRAVVWLHPAEELRLFAADDRNAPLLTGRTPESLRSLLDTGVDLRPRNWRTRQPGFLLRRADDPWARAGAVASLLDPLHAAEAVPDPHDRSHLNRFRRPPPSHGAPGSPAANPAEELMTAQDPDEVARLRADLTGLTEEARAHRPAPRPAPRRPGPDRRRREAVEPVRGTSRGLPARWWRGNR</sequence>
<accession>A0A0N0S5M5</accession>
<dbReference type="AlphaFoldDB" id="A0A0N0S5M5"/>
<gene>
    <name evidence="2" type="ORF">ADK41_18440</name>
</gene>
<dbReference type="EMBL" id="LGCN01000196">
    <property type="protein sequence ID" value="KOT37661.1"/>
    <property type="molecule type" value="Genomic_DNA"/>
</dbReference>
<proteinExistence type="predicted"/>
<feature type="region of interest" description="Disordered" evidence="1">
    <location>
        <begin position="206"/>
        <end position="237"/>
    </location>
</feature>
<feature type="compositionally biased region" description="Low complexity" evidence="1">
    <location>
        <begin position="227"/>
        <end position="237"/>
    </location>
</feature>
<keyword evidence="3" id="KW-1185">Reference proteome</keyword>
<evidence type="ECO:0000313" key="2">
    <source>
        <dbReference type="EMBL" id="KOT37661.1"/>
    </source>
</evidence>
<dbReference type="RefSeq" id="WP_078661852.1">
    <property type="nucleotide sequence ID" value="NZ_LGCN01000196.1"/>
</dbReference>
<protein>
    <submittedName>
        <fullName evidence="2">Uncharacterized protein</fullName>
    </submittedName>
</protein>
<dbReference type="Pfam" id="PF19934">
    <property type="entry name" value="DUF6397"/>
    <property type="match status" value="1"/>
</dbReference>
<comment type="caution">
    <text evidence="2">The sequence shown here is derived from an EMBL/GenBank/DDBJ whole genome shotgun (WGS) entry which is preliminary data.</text>
</comment>
<dbReference type="Proteomes" id="UP000037773">
    <property type="component" value="Unassembled WGS sequence"/>
</dbReference>
<dbReference type="InterPro" id="IPR045652">
    <property type="entry name" value="DUF6397"/>
</dbReference>
<name>A0A0N0S5M5_9ACTN</name>
<reference evidence="2 3" key="1">
    <citation type="submission" date="2015-07" db="EMBL/GenBank/DDBJ databases">
        <authorList>
            <person name="Noorani M."/>
        </authorList>
    </citation>
    <scope>NUCLEOTIDE SEQUENCE [LARGE SCALE GENOMIC DNA]</scope>
    <source>
        <strain evidence="2 3">NRRL B-24567</strain>
    </source>
</reference>